<dbReference type="InterPro" id="IPR050131">
    <property type="entry name" value="Peptidase_S8_subtilisin-like"/>
</dbReference>
<keyword evidence="3 5" id="KW-0378">Hydrolase</keyword>
<dbReference type="CDD" id="cd00306">
    <property type="entry name" value="Peptidases_S8_S53"/>
    <property type="match status" value="1"/>
</dbReference>
<feature type="chain" id="PRO_5034442532" description="Peptidase S8/S53 domain-containing protein" evidence="7">
    <location>
        <begin position="21"/>
        <end position="515"/>
    </location>
</feature>
<evidence type="ECO:0000256" key="2">
    <source>
        <dbReference type="ARBA" id="ARBA00022670"/>
    </source>
</evidence>
<evidence type="ECO:0000256" key="6">
    <source>
        <dbReference type="SAM" id="MobiDB-lite"/>
    </source>
</evidence>
<dbReference type="PROSITE" id="PS51892">
    <property type="entry name" value="SUBTILASE"/>
    <property type="match status" value="1"/>
</dbReference>
<feature type="compositionally biased region" description="Pro residues" evidence="6">
    <location>
        <begin position="25"/>
        <end position="37"/>
    </location>
</feature>
<dbReference type="RefSeq" id="WP_189062755.1">
    <property type="nucleotide sequence ID" value="NZ_BMQG01000015.1"/>
</dbReference>
<feature type="active site" description="Charge relay system" evidence="5">
    <location>
        <position position="441"/>
    </location>
</feature>
<keyword evidence="2 5" id="KW-0645">Protease</keyword>
<organism evidence="9 10">
    <name type="scientific">Deinococcus arenae</name>
    <dbReference type="NCBI Taxonomy" id="1452751"/>
    <lineage>
        <taxon>Bacteria</taxon>
        <taxon>Thermotogati</taxon>
        <taxon>Deinococcota</taxon>
        <taxon>Deinococci</taxon>
        <taxon>Deinococcales</taxon>
        <taxon>Deinococcaceae</taxon>
        <taxon>Deinococcus</taxon>
    </lineage>
</organism>
<feature type="active site" description="Charge relay system" evidence="5">
    <location>
        <position position="222"/>
    </location>
</feature>
<dbReference type="InterPro" id="IPR023828">
    <property type="entry name" value="Peptidase_S8_Ser-AS"/>
</dbReference>
<keyword evidence="7" id="KW-0732">Signal</keyword>
<feature type="domain" description="Peptidase S8/S53" evidence="8">
    <location>
        <begin position="216"/>
        <end position="463"/>
    </location>
</feature>
<dbReference type="SUPFAM" id="SSF52743">
    <property type="entry name" value="Subtilisin-like"/>
    <property type="match status" value="1"/>
</dbReference>
<protein>
    <recommendedName>
        <fullName evidence="8">Peptidase S8/S53 domain-containing protein</fullName>
    </recommendedName>
</protein>
<evidence type="ECO:0000256" key="5">
    <source>
        <dbReference type="PROSITE-ProRule" id="PRU01240"/>
    </source>
</evidence>
<dbReference type="PANTHER" id="PTHR43806:SF11">
    <property type="entry name" value="CEREVISIN-RELATED"/>
    <property type="match status" value="1"/>
</dbReference>
<evidence type="ECO:0000313" key="10">
    <source>
        <dbReference type="Proteomes" id="UP000600547"/>
    </source>
</evidence>
<evidence type="ECO:0000256" key="4">
    <source>
        <dbReference type="ARBA" id="ARBA00022825"/>
    </source>
</evidence>
<evidence type="ECO:0000256" key="1">
    <source>
        <dbReference type="ARBA" id="ARBA00011073"/>
    </source>
</evidence>
<proteinExistence type="inferred from homology"/>
<feature type="active site" description="Charge relay system" evidence="5">
    <location>
        <position position="265"/>
    </location>
</feature>
<name>A0A8H9GSB4_9DEIO</name>
<evidence type="ECO:0000313" key="9">
    <source>
        <dbReference type="EMBL" id="GGM54600.1"/>
    </source>
</evidence>
<keyword evidence="4 5" id="KW-0720">Serine protease</keyword>
<dbReference type="Proteomes" id="UP000600547">
    <property type="component" value="Unassembled WGS sequence"/>
</dbReference>
<gene>
    <name evidence="9" type="ORF">GCM10008956_33100</name>
</gene>
<dbReference type="PANTHER" id="PTHR43806">
    <property type="entry name" value="PEPTIDASE S8"/>
    <property type="match status" value="1"/>
</dbReference>
<evidence type="ECO:0000256" key="7">
    <source>
        <dbReference type="SAM" id="SignalP"/>
    </source>
</evidence>
<reference evidence="10" key="1">
    <citation type="journal article" date="2019" name="Int. J. Syst. Evol. Microbiol.">
        <title>The Global Catalogue of Microorganisms (GCM) 10K type strain sequencing project: providing services to taxonomists for standard genome sequencing and annotation.</title>
        <authorList>
            <consortium name="The Broad Institute Genomics Platform"/>
            <consortium name="The Broad Institute Genome Sequencing Center for Infectious Disease"/>
            <person name="Wu L."/>
            <person name="Ma J."/>
        </authorList>
    </citation>
    <scope>NUCLEOTIDE SEQUENCE [LARGE SCALE GENOMIC DNA]</scope>
    <source>
        <strain evidence="10">JCM 31047</strain>
    </source>
</reference>
<dbReference type="AlphaFoldDB" id="A0A8H9GSB4"/>
<dbReference type="InterPro" id="IPR000209">
    <property type="entry name" value="Peptidase_S8/S53_dom"/>
</dbReference>
<dbReference type="GO" id="GO:0006508">
    <property type="term" value="P:proteolysis"/>
    <property type="evidence" value="ECO:0007669"/>
    <property type="project" value="UniProtKB-KW"/>
</dbReference>
<evidence type="ECO:0000256" key="3">
    <source>
        <dbReference type="ARBA" id="ARBA00022801"/>
    </source>
</evidence>
<feature type="signal peptide" evidence="7">
    <location>
        <begin position="1"/>
        <end position="20"/>
    </location>
</feature>
<dbReference type="Pfam" id="PF00082">
    <property type="entry name" value="Peptidase_S8"/>
    <property type="match status" value="1"/>
</dbReference>
<dbReference type="Gene3D" id="3.40.50.200">
    <property type="entry name" value="Peptidase S8/S53 domain"/>
    <property type="match status" value="1"/>
</dbReference>
<feature type="region of interest" description="Disordered" evidence="6">
    <location>
        <begin position="17"/>
        <end position="43"/>
    </location>
</feature>
<comment type="caution">
    <text evidence="9">The sequence shown here is derived from an EMBL/GenBank/DDBJ whole genome shotgun (WGS) entry which is preliminary data.</text>
</comment>
<accession>A0A8H9GSB4</accession>
<keyword evidence="10" id="KW-1185">Reference proteome</keyword>
<dbReference type="InterPro" id="IPR036852">
    <property type="entry name" value="Peptidase_S8/S53_dom_sf"/>
</dbReference>
<dbReference type="EMBL" id="BMQG01000015">
    <property type="protein sequence ID" value="GGM54600.1"/>
    <property type="molecule type" value="Genomic_DNA"/>
</dbReference>
<comment type="similarity">
    <text evidence="1 5">Belongs to the peptidase S8 family.</text>
</comment>
<evidence type="ECO:0000259" key="8">
    <source>
        <dbReference type="Pfam" id="PF00082"/>
    </source>
</evidence>
<dbReference type="PROSITE" id="PS00138">
    <property type="entry name" value="SUBTILASE_SER"/>
    <property type="match status" value="1"/>
</dbReference>
<sequence>MISLALTGVLALSACGSGPAATTTPPTPPTPDTPKPPSTGVSDTYLPKAGFWDGQTAQGPWCKATGGQSLGAQAAATLNAQQVQAMYQTPTPGMRALSGLSADLTTLSAQSAAPRGLALMLPTDAPATSGLSALKAAGVTVREDFGGYWLTADLSPAQASRLIDQGLIQYAEPLQTRKPVGLPTPTDANLINQDKYLPMMNTQAAWSQLEPGCAHPVIAVIDTGWNGPTSQAEYNLVPKSSWYNAATNKMGDATPSVTGVSFADHGTAVAGVIALTTNGYGTGAGIGYNLLKVQPINGTNDTGDFSDSSTAKALMYATGSVTFNGQTLVNPYPANIINTSWGTDATLTPPQFLQSYFDYAAQRGIVIVAAVGNELAHGTTDTAGLKRSIGAAGVMFNGERWVDPYQAGKGSNYGPGVDVAAPAMAVPTVTKDGASYWSGTSMASPWVAAQIGLWMYANQQYAGSKTLKLTGDALYDKLYTCFAAIGSNRGVKDEYLGYGKLDTARLVSPTETDCR</sequence>
<dbReference type="GO" id="GO:0004252">
    <property type="term" value="F:serine-type endopeptidase activity"/>
    <property type="evidence" value="ECO:0007669"/>
    <property type="project" value="UniProtKB-UniRule"/>
</dbReference>